<dbReference type="KEGG" id="dsw:QR90_06830"/>
<dbReference type="HOGENOM" id="CLU_374965_0_0_0"/>
<evidence type="ECO:0000313" key="1">
    <source>
        <dbReference type="EMBL" id="AIZ44882.1"/>
    </source>
</evidence>
<dbReference type="InterPro" id="IPR011050">
    <property type="entry name" value="Pectin_lyase_fold/virulence"/>
</dbReference>
<accession>A0A0A7KFE7</accession>
<dbReference type="AlphaFoldDB" id="A0A0A7KFE7"/>
<dbReference type="RefSeq" id="WP_039683312.1">
    <property type="nucleotide sequence ID" value="NZ_CP010028.1"/>
</dbReference>
<evidence type="ECO:0000313" key="2">
    <source>
        <dbReference type="Proteomes" id="UP000030634"/>
    </source>
</evidence>
<dbReference type="Gene3D" id="2.60.40.10">
    <property type="entry name" value="Immunoglobulins"/>
    <property type="match status" value="2"/>
</dbReference>
<reference evidence="2" key="1">
    <citation type="submission" date="2014-11" db="EMBL/GenBank/DDBJ databases">
        <title>Hymenobacter sp. DG25B genome submission.</title>
        <authorList>
            <person name="Jung H.-Y."/>
            <person name="Kim M.K."/>
            <person name="Srinivasan S."/>
            <person name="Lim S."/>
        </authorList>
    </citation>
    <scope>NUCLEOTIDE SEQUENCE [LARGE SCALE GENOMIC DNA]</scope>
    <source>
        <strain evidence="2">DY59</strain>
    </source>
</reference>
<dbReference type="EMBL" id="CP010028">
    <property type="protein sequence ID" value="AIZ44882.1"/>
    <property type="molecule type" value="Genomic_DNA"/>
</dbReference>
<dbReference type="InterPro" id="IPR013783">
    <property type="entry name" value="Ig-like_fold"/>
</dbReference>
<sequence>MSRLAQLLARIAAARAGLPSPPVDPPRPTILFTGPAGPINASPYLLTVTLSDSSNVARVDFFKGTLQIGQALSAPYTCPAPLTYLDNGEVRFRAVVIDLDGQPREVSFRIDVAIGEPDTTSPVPVLHVSATNFTADGTLTLTCAASDNTGVTSLVLTRTSGGQAPLPLTIAPDGTFSETITRASNGTHVYTLTAFDAAGNPGSTSVTVTVAIPQPAGTLGLSAFPLSLTSPGTVALGAVPSLPSGVTIRYIDFYQGTETPENYIRREGAAPYEATSNLLSAANSGTVKFIAVATDSLGRQLRSEINVAVNITGETPPPAPNPALYVEPDYSSITWEPPLVITDAYLNSLGITPLASGPDAGRYHLDGGPGGRFIRNTVKGDCAIWVNTTRPLLLTRFTASGPAGSGTGRAAIGNGKYGAPLGNSVAVDVIIRDSSVITPGLELLDGQRAGGILFGYAKNVIVENCNLNGTSILAAQSCWGGGTFRAERNRFRNIDGRYRDRSSPNGFSLAGANTGWALVQAVQLDKVRGVPGISIKDNWITNEPGLSRVEDNINTYKSGGTADSPLMIDRNIIDGAYDTVPSNIHSGSAVVMGDEGGEHTTAQRNTAVRTSNTGISMSSMNHGKILDNRIGQTGFAPDGSRVDQNGQNIDVGIYARNYASNFVMDKATNLVGGNLAAWGAPLSGQPNRRLDFGFSSNATEGPTPNTSYAGVVTEALLDGWIADHLALWAAEGVVVGRRVS</sequence>
<organism evidence="1 2">
    <name type="scientific">Deinococcus radiopugnans</name>
    <dbReference type="NCBI Taxonomy" id="57497"/>
    <lineage>
        <taxon>Bacteria</taxon>
        <taxon>Thermotogati</taxon>
        <taxon>Deinococcota</taxon>
        <taxon>Deinococci</taxon>
        <taxon>Deinococcales</taxon>
        <taxon>Deinococcaceae</taxon>
        <taxon>Deinococcus</taxon>
    </lineage>
</organism>
<name>A0A0A7KFE7_9DEIO</name>
<evidence type="ECO:0008006" key="3">
    <source>
        <dbReference type="Google" id="ProtNLM"/>
    </source>
</evidence>
<proteinExistence type="predicted"/>
<dbReference type="Proteomes" id="UP000030634">
    <property type="component" value="Chromosome"/>
</dbReference>
<protein>
    <recommendedName>
        <fullName evidence="3">Right handed beta helix region</fullName>
    </recommendedName>
</protein>
<dbReference type="STRING" id="1182571.QR90_06830"/>
<dbReference type="SUPFAM" id="SSF51126">
    <property type="entry name" value="Pectin lyase-like"/>
    <property type="match status" value="1"/>
</dbReference>
<gene>
    <name evidence="1" type="ORF">QR90_06830</name>
</gene>